<keyword evidence="6" id="KW-1133">Transmembrane helix</keyword>
<feature type="region of interest" description="Disordered" evidence="5">
    <location>
        <begin position="1056"/>
        <end position="1091"/>
    </location>
</feature>
<dbReference type="Gene3D" id="3.40.50.150">
    <property type="entry name" value="Vaccinia Virus protein VP39"/>
    <property type="match status" value="1"/>
</dbReference>
<keyword evidence="6" id="KW-0472">Membrane</keyword>
<protein>
    <recommendedName>
        <fullName evidence="7">PABS domain-containing protein</fullName>
    </recommendedName>
</protein>
<dbReference type="SUPFAM" id="SSF103473">
    <property type="entry name" value="MFS general substrate transporter"/>
    <property type="match status" value="1"/>
</dbReference>
<feature type="transmembrane region" description="Helical" evidence="6">
    <location>
        <begin position="278"/>
        <end position="299"/>
    </location>
</feature>
<keyword evidence="2 4" id="KW-0808">Transferase</keyword>
<dbReference type="AlphaFoldDB" id="A0A0K1Q8M2"/>
<evidence type="ECO:0000313" key="9">
    <source>
        <dbReference type="Proteomes" id="UP000064967"/>
    </source>
</evidence>
<dbReference type="InterPro" id="IPR029063">
    <property type="entry name" value="SAM-dependent_MTases_sf"/>
</dbReference>
<dbReference type="NCBIfam" id="NF037959">
    <property type="entry name" value="MFS_SpdSyn"/>
    <property type="match status" value="1"/>
</dbReference>
<feature type="transmembrane region" description="Helical" evidence="6">
    <location>
        <begin position="392"/>
        <end position="416"/>
    </location>
</feature>
<feature type="compositionally biased region" description="Low complexity" evidence="5">
    <location>
        <begin position="1071"/>
        <end position="1084"/>
    </location>
</feature>
<evidence type="ECO:0000256" key="5">
    <source>
        <dbReference type="SAM" id="MobiDB-lite"/>
    </source>
</evidence>
<comment type="caution">
    <text evidence="4">Lacks conserved residue(s) required for the propagation of feature annotation.</text>
</comment>
<evidence type="ECO:0000256" key="1">
    <source>
        <dbReference type="ARBA" id="ARBA00007867"/>
    </source>
</evidence>
<feature type="transmembrane region" description="Helical" evidence="6">
    <location>
        <begin position="245"/>
        <end position="266"/>
    </location>
</feature>
<dbReference type="STRING" id="1391654.AKJ09_08819"/>
<sequence length="1091" mass="115680">MLNLRFSWVMGFRLPRVAGLLFFSGAAALVYQTAWLRELRLVFGASTAASAAVLAVFMGGLGVGGALLGKRADRAKNPLMMYANLELLVSLAAALTPLLVRLADAVYIRLGGVAAMGSTVAMLVRLLLSVIVLAPPTVVMGGTLPAAARAVEHASDTGRQRVAVLYGVNTFGAVLGALAANFLLLEVFGTQMTLWLACLINALVGMVARAFARSPETEEGAGEVAREAEPADVAEAASSSSQFGWFPPLAAAVSGSTFMLMELVWYRMLGPILGGSSYTFGLILAVALTGIGAGGAIYARSRIRPSLSAFAATCGAQALVIALPYALGDKIAILSLLLRPLCRAGFAPSVGVWAFITSIVVLPAAIISGAQFPLVIGLYGKGSNSVGKDVGNAYLANTIGALVGSIAGGFGLLPLLSAPRCWKLVVVLLVATAVLALALDLSSRGRQLFVRAKVLISASPVMALMALLMLAFRGPSTVWRHSGIGAGRADAWTENMTSATIPSFERKKADSTLAWEVDGLESSVALERDEGYTFIVNGKADGHTIGDAPTQVMSGLLGAMLHPDPRKALVVGLGTGSTAGWLGAIPEIERVDVVELEPAILRVGHDCGPVNRNVLDNPKVHVQLGDARETLRTTKELYDIIFSEPSNPYRAGISSLYTEEFYRAASLRLRERGLFIQWVQAYEVDPWAVATAVVTLKQAFKNVSMWRTMRGDLLLVSQNDEAVVDVAQLRARLVKEPYRSATRLVWRTGSAEGVLAHHVANPAFAEALVTNELGVVNHDDQNVLEFAFARGVGHIGNLVDERVRDLAVKLRTARPRVVGDVDEQLLLEESWLSQLFADVPLDPPPSTMRASERAFAEAMVAMNSGARAKGLKAWAALQRKANSVGETALVADAIAHTNVTGAESLIDGVDDPAEREMLLAILAHHRGDANAAADALQRAFTLLRTDPWARPSVSNEALELAAALSSKSRPIAERLYAALEPPMAVEQLRRHRLWVRARIGRTIDAAHCATVLHELEPARLIRDQLEMRLACYREANDPLTAAAEADLLQQLASEGSFGEGIPAAPPPPGLAAPRRAVEGAPAAAGDGGATP</sequence>
<comment type="similarity">
    <text evidence="1">Belongs to the spermidine/spermine synthase family.</text>
</comment>
<organism evidence="8 9">
    <name type="scientific">Labilithrix luteola</name>
    <dbReference type="NCBI Taxonomy" id="1391654"/>
    <lineage>
        <taxon>Bacteria</taxon>
        <taxon>Pseudomonadati</taxon>
        <taxon>Myxococcota</taxon>
        <taxon>Polyangia</taxon>
        <taxon>Polyangiales</taxon>
        <taxon>Labilitrichaceae</taxon>
        <taxon>Labilithrix</taxon>
    </lineage>
</organism>
<keyword evidence="3 4" id="KW-0620">Polyamine biosynthesis</keyword>
<dbReference type="PANTHER" id="PTHR43317:SF1">
    <property type="entry name" value="THERMOSPERMINE SYNTHASE ACAULIS5"/>
    <property type="match status" value="1"/>
</dbReference>
<feature type="transmembrane region" description="Helical" evidence="6">
    <location>
        <begin position="306"/>
        <end position="327"/>
    </location>
</feature>
<dbReference type="InterPro" id="IPR036259">
    <property type="entry name" value="MFS_trans_sf"/>
</dbReference>
<evidence type="ECO:0000256" key="6">
    <source>
        <dbReference type="SAM" id="Phobius"/>
    </source>
</evidence>
<dbReference type="KEGG" id="llu:AKJ09_08819"/>
<name>A0A0K1Q8M2_9BACT</name>
<feature type="transmembrane region" description="Helical" evidence="6">
    <location>
        <begin position="163"/>
        <end position="188"/>
    </location>
</feature>
<feature type="transmembrane region" description="Helical" evidence="6">
    <location>
        <begin position="48"/>
        <end position="69"/>
    </location>
</feature>
<feature type="transmembrane region" description="Helical" evidence="6">
    <location>
        <begin position="454"/>
        <end position="472"/>
    </location>
</feature>
<feature type="transmembrane region" description="Helical" evidence="6">
    <location>
        <begin position="106"/>
        <end position="128"/>
    </location>
</feature>
<dbReference type="Pfam" id="PF01564">
    <property type="entry name" value="Spermine_synth"/>
    <property type="match status" value="1"/>
</dbReference>
<dbReference type="PROSITE" id="PS51006">
    <property type="entry name" value="PABS_2"/>
    <property type="match status" value="1"/>
</dbReference>
<dbReference type="GO" id="GO:0006596">
    <property type="term" value="P:polyamine biosynthetic process"/>
    <property type="evidence" value="ECO:0007669"/>
    <property type="project" value="UniProtKB-UniRule"/>
</dbReference>
<dbReference type="Gene3D" id="1.20.1250.20">
    <property type="entry name" value="MFS general substrate transporter like domains"/>
    <property type="match status" value="1"/>
</dbReference>
<dbReference type="SUPFAM" id="SSF53335">
    <property type="entry name" value="S-adenosyl-L-methionine-dependent methyltransferases"/>
    <property type="match status" value="1"/>
</dbReference>
<evidence type="ECO:0000313" key="8">
    <source>
        <dbReference type="EMBL" id="AKV02156.1"/>
    </source>
</evidence>
<dbReference type="InterPro" id="IPR030374">
    <property type="entry name" value="PABS"/>
</dbReference>
<reference evidence="8 9" key="1">
    <citation type="submission" date="2015-08" db="EMBL/GenBank/DDBJ databases">
        <authorList>
            <person name="Babu N.S."/>
            <person name="Beckwith C.J."/>
            <person name="Beseler K.G."/>
            <person name="Brison A."/>
            <person name="Carone J.V."/>
            <person name="Caskin T.P."/>
            <person name="Diamond M."/>
            <person name="Durham M.E."/>
            <person name="Foxe J.M."/>
            <person name="Go M."/>
            <person name="Henderson B.A."/>
            <person name="Jones I.B."/>
            <person name="McGettigan J.A."/>
            <person name="Micheletti S.J."/>
            <person name="Nasrallah M.E."/>
            <person name="Ortiz D."/>
            <person name="Piller C.R."/>
            <person name="Privatt S.R."/>
            <person name="Schneider S.L."/>
            <person name="Sharp S."/>
            <person name="Smith T.C."/>
            <person name="Stanton J.D."/>
            <person name="Ullery H.E."/>
            <person name="Wilson R.J."/>
            <person name="Serrano M.G."/>
            <person name="Buck G."/>
            <person name="Lee V."/>
            <person name="Wang Y."/>
            <person name="Carvalho R."/>
            <person name="Voegtly L."/>
            <person name="Shi R."/>
            <person name="Duckworth R."/>
            <person name="Johnson A."/>
            <person name="Loviza R."/>
            <person name="Walstead R."/>
            <person name="Shah Z."/>
            <person name="Kiflezghi M."/>
            <person name="Wade K."/>
            <person name="Ball S.L."/>
            <person name="Bradley K.W."/>
            <person name="Asai D.J."/>
            <person name="Bowman C.A."/>
            <person name="Russell D.A."/>
            <person name="Pope W.H."/>
            <person name="Jacobs-Sera D."/>
            <person name="Hendrix R.W."/>
            <person name="Hatfull G.F."/>
        </authorList>
    </citation>
    <scope>NUCLEOTIDE SEQUENCE [LARGE SCALE GENOMIC DNA]</scope>
    <source>
        <strain evidence="8 9">DSM 27648</strain>
    </source>
</reference>
<dbReference type="EMBL" id="CP012333">
    <property type="protein sequence ID" value="AKV02156.1"/>
    <property type="molecule type" value="Genomic_DNA"/>
</dbReference>
<evidence type="ECO:0000259" key="7">
    <source>
        <dbReference type="PROSITE" id="PS51006"/>
    </source>
</evidence>
<feature type="domain" description="PABS" evidence="7">
    <location>
        <begin position="562"/>
        <end position="729"/>
    </location>
</feature>
<gene>
    <name evidence="8" type="ORF">AKJ09_08819</name>
</gene>
<evidence type="ECO:0000256" key="4">
    <source>
        <dbReference type="PROSITE-ProRule" id="PRU00354"/>
    </source>
</evidence>
<keyword evidence="6" id="KW-0812">Transmembrane</keyword>
<proteinExistence type="inferred from homology"/>
<feature type="transmembrane region" description="Helical" evidence="6">
    <location>
        <begin position="347"/>
        <end position="380"/>
    </location>
</feature>
<dbReference type="PATRIC" id="fig|1391654.3.peg.8932"/>
<evidence type="ECO:0000256" key="2">
    <source>
        <dbReference type="ARBA" id="ARBA00022679"/>
    </source>
</evidence>
<dbReference type="PANTHER" id="PTHR43317">
    <property type="entry name" value="THERMOSPERMINE SYNTHASE ACAULIS5"/>
    <property type="match status" value="1"/>
</dbReference>
<feature type="transmembrane region" description="Helical" evidence="6">
    <location>
        <begin position="81"/>
        <end position="100"/>
    </location>
</feature>
<dbReference type="Proteomes" id="UP000064967">
    <property type="component" value="Chromosome"/>
</dbReference>
<keyword evidence="9" id="KW-1185">Reference proteome</keyword>
<feature type="transmembrane region" description="Helical" evidence="6">
    <location>
        <begin position="422"/>
        <end position="442"/>
    </location>
</feature>
<dbReference type="GO" id="GO:0016740">
    <property type="term" value="F:transferase activity"/>
    <property type="evidence" value="ECO:0007669"/>
    <property type="project" value="UniProtKB-UniRule"/>
</dbReference>
<evidence type="ECO:0000256" key="3">
    <source>
        <dbReference type="ARBA" id="ARBA00023115"/>
    </source>
</evidence>
<accession>A0A0K1Q8M2</accession>